<reference evidence="2 3" key="1">
    <citation type="submission" date="2022-11" db="EMBL/GenBank/DDBJ databases">
        <title>Minimal conservation of predation-associated metabolite biosynthetic gene clusters underscores biosynthetic potential of Myxococcota including descriptions for ten novel species: Archangium lansinium sp. nov., Myxococcus landrumus sp. nov., Nannocystis bai.</title>
        <authorList>
            <person name="Ahearne A."/>
            <person name="Stevens C."/>
            <person name="Dowd S."/>
        </authorList>
    </citation>
    <scope>NUCLEOTIDE SEQUENCE [LARGE SCALE GENOMIC DNA]</scope>
    <source>
        <strain evidence="2 3">NCWAL01</strain>
    </source>
</reference>
<keyword evidence="2" id="KW-0808">Transferase</keyword>
<proteinExistence type="predicted"/>
<sequence>MMRTVIATRYVTPLREGGSLPAIVEAEDSGLYVLKFRGAGQGPKALIAELIAGELARAVGLRVPELVFIHLDPVLGRAEPDGEIRDLIKASAGLNLAMDYLPRSITFDPVAGPAPGTAEASSIVCFDAYVTNVDRTPKNPNMLVWHRALWLIDHGAALYFHHSWEGYLERARSAFAPIKDHVLLPWASELRAAEALLRERLTPEVLEGVVGLIPEEWLEAEAGFPSKAEHRAAYVAFLRERLASTPVFIQEAERARAQLV</sequence>
<evidence type="ECO:0000259" key="1">
    <source>
        <dbReference type="Pfam" id="PF20613"/>
    </source>
</evidence>
<organism evidence="2 3">
    <name type="scientific">Stigmatella ashevillensis</name>
    <dbReference type="NCBI Taxonomy" id="2995309"/>
    <lineage>
        <taxon>Bacteria</taxon>
        <taxon>Pseudomonadati</taxon>
        <taxon>Myxococcota</taxon>
        <taxon>Myxococcia</taxon>
        <taxon>Myxococcales</taxon>
        <taxon>Cystobacterineae</taxon>
        <taxon>Archangiaceae</taxon>
        <taxon>Stigmatella</taxon>
    </lineage>
</organism>
<dbReference type="Pfam" id="PF20613">
    <property type="entry name" value="HipA_2"/>
    <property type="match status" value="1"/>
</dbReference>
<feature type="domain" description="HipA-like kinase" evidence="1">
    <location>
        <begin position="13"/>
        <end position="231"/>
    </location>
</feature>
<protein>
    <submittedName>
        <fullName evidence="2">Aminotransferase class I and II</fullName>
    </submittedName>
</protein>
<evidence type="ECO:0000313" key="2">
    <source>
        <dbReference type="EMBL" id="MDC0711343.1"/>
    </source>
</evidence>
<dbReference type="EMBL" id="JAQNDM010000002">
    <property type="protein sequence ID" value="MDC0711343.1"/>
    <property type="molecule type" value="Genomic_DNA"/>
</dbReference>
<dbReference type="RefSeq" id="WP_272141299.1">
    <property type="nucleotide sequence ID" value="NZ_JAQNDM010000002.1"/>
</dbReference>
<dbReference type="InterPro" id="IPR046748">
    <property type="entry name" value="HipA_2"/>
</dbReference>
<gene>
    <name evidence="2" type="ORF">POL68_22930</name>
</gene>
<name>A0ABT5DE07_9BACT</name>
<comment type="caution">
    <text evidence="2">The sequence shown here is derived from an EMBL/GenBank/DDBJ whole genome shotgun (WGS) entry which is preliminary data.</text>
</comment>
<accession>A0ABT5DE07</accession>
<evidence type="ECO:0000313" key="3">
    <source>
        <dbReference type="Proteomes" id="UP001221838"/>
    </source>
</evidence>
<keyword evidence="2" id="KW-0032">Aminotransferase</keyword>
<dbReference type="GO" id="GO:0008483">
    <property type="term" value="F:transaminase activity"/>
    <property type="evidence" value="ECO:0007669"/>
    <property type="project" value="UniProtKB-KW"/>
</dbReference>
<dbReference type="Proteomes" id="UP001221838">
    <property type="component" value="Unassembled WGS sequence"/>
</dbReference>
<keyword evidence="3" id="KW-1185">Reference proteome</keyword>